<dbReference type="PANTHER" id="PTHR33711">
    <property type="entry name" value="DIOXYGENASE, PUTATIVE (AFU_ORTHOLOGUE AFUA_2G02910)-RELATED"/>
    <property type="match status" value="1"/>
</dbReference>
<dbReference type="GO" id="GO:0016702">
    <property type="term" value="F:oxidoreductase activity, acting on single donors with incorporation of molecular oxygen, incorporation of two atoms of oxygen"/>
    <property type="evidence" value="ECO:0007669"/>
    <property type="project" value="InterPro"/>
</dbReference>
<dbReference type="InterPro" id="IPR000627">
    <property type="entry name" value="Intradiol_dOase_C"/>
</dbReference>
<dbReference type="PROSITE" id="PS51318">
    <property type="entry name" value="TAT"/>
    <property type="match status" value="1"/>
</dbReference>
<sequence>MISRRDLVAASLSAAGFAALALPRLAVAQEAELPLTPACGAPAATTKRQTEGPYFVPSSPLKRDLRGDGSGDILALSGFVLTRQCRPVTGALVDLWHANDSGDYDNSGFRFRGHQLTDEQGRYQFITRIPGLYPGRTRHFHVKLRAGNGPVLTTQLYFPDEPGNARDGIYDKSLLIQIRAAEGGKLGRFDFVISA</sequence>
<keyword evidence="5" id="KW-0732">Signal</keyword>
<name>A0A1D7U8N0_9HYPH</name>
<keyword evidence="8" id="KW-1185">Reference proteome</keyword>
<evidence type="ECO:0000259" key="6">
    <source>
        <dbReference type="Pfam" id="PF00775"/>
    </source>
</evidence>
<dbReference type="InterPro" id="IPR006311">
    <property type="entry name" value="TAT_signal"/>
</dbReference>
<evidence type="ECO:0000256" key="1">
    <source>
        <dbReference type="ARBA" id="ARBA00007825"/>
    </source>
</evidence>
<dbReference type="InterPro" id="IPR015889">
    <property type="entry name" value="Intradiol_dOase_core"/>
</dbReference>
<dbReference type="KEGG" id="bvv:BHK69_27880"/>
<dbReference type="InterPro" id="IPR050770">
    <property type="entry name" value="Intradiol_RC_Dioxygenase"/>
</dbReference>
<proteinExistence type="inferred from homology"/>
<feature type="signal peptide" evidence="5">
    <location>
        <begin position="1"/>
        <end position="28"/>
    </location>
</feature>
<dbReference type="PANTHER" id="PTHR33711:SF11">
    <property type="entry name" value="DIOXYGENASE"/>
    <property type="match status" value="1"/>
</dbReference>
<evidence type="ECO:0000256" key="4">
    <source>
        <dbReference type="SAM" id="MobiDB-lite"/>
    </source>
</evidence>
<evidence type="ECO:0000256" key="3">
    <source>
        <dbReference type="ARBA" id="ARBA00023002"/>
    </source>
</evidence>
<dbReference type="AlphaFoldDB" id="A0A1D7U8N0"/>
<keyword evidence="2" id="KW-0223">Dioxygenase</keyword>
<dbReference type="Pfam" id="PF00775">
    <property type="entry name" value="Dioxygenase_C"/>
    <property type="match status" value="1"/>
</dbReference>
<feature type="chain" id="PRO_5009100164" description="Intradiol ring-cleavage dioxygenases domain-containing protein" evidence="5">
    <location>
        <begin position="29"/>
        <end position="195"/>
    </location>
</feature>
<comment type="similarity">
    <text evidence="1">Belongs to the intradiol ring-cleavage dioxygenase family.</text>
</comment>
<dbReference type="Proteomes" id="UP000094969">
    <property type="component" value="Chromosome"/>
</dbReference>
<feature type="domain" description="Intradiol ring-cleavage dioxygenases" evidence="6">
    <location>
        <begin position="51"/>
        <end position="165"/>
    </location>
</feature>
<evidence type="ECO:0000313" key="7">
    <source>
        <dbReference type="EMBL" id="AOO83753.1"/>
    </source>
</evidence>
<dbReference type="RefSeq" id="WP_069692947.1">
    <property type="nucleotide sequence ID" value="NZ_CP017147.1"/>
</dbReference>
<evidence type="ECO:0000313" key="8">
    <source>
        <dbReference type="Proteomes" id="UP000094969"/>
    </source>
</evidence>
<evidence type="ECO:0000256" key="2">
    <source>
        <dbReference type="ARBA" id="ARBA00022964"/>
    </source>
</evidence>
<accession>A0A1D7U8N0</accession>
<gene>
    <name evidence="7" type="ORF">BHK69_27880</name>
</gene>
<reference evidence="7 8" key="1">
    <citation type="journal article" date="2015" name="Antonie Van Leeuwenhoek">
        <title>Bosea vaviloviae sp. nov., a new species of slow-growing rhizobia isolated from nodules of the relict species Vavilovia formosa (Stev.) Fed.</title>
        <authorList>
            <person name="Safronova V.I."/>
            <person name="Kuznetsova I.G."/>
            <person name="Sazanova A.L."/>
            <person name="Kimeklis A.K."/>
            <person name="Belimov A.A."/>
            <person name="Andronov E.E."/>
            <person name="Pinaev A.G."/>
            <person name="Chizhevskaya E.P."/>
            <person name="Pukhaev A.R."/>
            <person name="Popov K.P."/>
            <person name="Willems A."/>
            <person name="Tikhonovich I.A."/>
        </authorList>
    </citation>
    <scope>NUCLEOTIDE SEQUENCE [LARGE SCALE GENOMIC DNA]</scope>
    <source>
        <strain evidence="7 8">Vaf18</strain>
    </source>
</reference>
<dbReference type="Gene3D" id="2.60.130.10">
    <property type="entry name" value="Aromatic compound dioxygenase"/>
    <property type="match status" value="1"/>
</dbReference>
<dbReference type="EMBL" id="CP017147">
    <property type="protein sequence ID" value="AOO83753.1"/>
    <property type="molecule type" value="Genomic_DNA"/>
</dbReference>
<dbReference type="SUPFAM" id="SSF49482">
    <property type="entry name" value="Aromatic compound dioxygenase"/>
    <property type="match status" value="1"/>
</dbReference>
<evidence type="ECO:0000256" key="5">
    <source>
        <dbReference type="SAM" id="SignalP"/>
    </source>
</evidence>
<feature type="region of interest" description="Disordered" evidence="4">
    <location>
        <begin position="42"/>
        <end position="61"/>
    </location>
</feature>
<dbReference type="STRING" id="1526658.BHK69_27880"/>
<dbReference type="GO" id="GO:0008199">
    <property type="term" value="F:ferric iron binding"/>
    <property type="evidence" value="ECO:0007669"/>
    <property type="project" value="InterPro"/>
</dbReference>
<organism evidence="7 8">
    <name type="scientific">Bosea vaviloviae</name>
    <dbReference type="NCBI Taxonomy" id="1526658"/>
    <lineage>
        <taxon>Bacteria</taxon>
        <taxon>Pseudomonadati</taxon>
        <taxon>Pseudomonadota</taxon>
        <taxon>Alphaproteobacteria</taxon>
        <taxon>Hyphomicrobiales</taxon>
        <taxon>Boseaceae</taxon>
        <taxon>Bosea</taxon>
    </lineage>
</organism>
<protein>
    <recommendedName>
        <fullName evidence="6">Intradiol ring-cleavage dioxygenases domain-containing protein</fullName>
    </recommendedName>
</protein>
<dbReference type="CDD" id="cd00421">
    <property type="entry name" value="intradiol_dioxygenase"/>
    <property type="match status" value="1"/>
</dbReference>
<keyword evidence="3" id="KW-0560">Oxidoreductase</keyword>